<dbReference type="Proteomes" id="UP000184420">
    <property type="component" value="Unassembled WGS sequence"/>
</dbReference>
<protein>
    <submittedName>
        <fullName evidence="1">Immunity protein 19</fullName>
    </submittedName>
</protein>
<dbReference type="Pfam" id="PF15563">
    <property type="entry name" value="Imm19"/>
    <property type="match status" value="1"/>
</dbReference>
<evidence type="ECO:0000313" key="1">
    <source>
        <dbReference type="EMBL" id="SHM48629.1"/>
    </source>
</evidence>
<accession>A0A1M7J689</accession>
<keyword evidence="2" id="KW-1185">Reference proteome</keyword>
<organism evidence="1 2">
    <name type="scientific">Chitinophaga jiangningensis</name>
    <dbReference type="NCBI Taxonomy" id="1419482"/>
    <lineage>
        <taxon>Bacteria</taxon>
        <taxon>Pseudomonadati</taxon>
        <taxon>Bacteroidota</taxon>
        <taxon>Chitinophagia</taxon>
        <taxon>Chitinophagales</taxon>
        <taxon>Chitinophagaceae</taxon>
        <taxon>Chitinophaga</taxon>
    </lineage>
</organism>
<dbReference type="EMBL" id="FRBL01000008">
    <property type="protein sequence ID" value="SHM48629.1"/>
    <property type="molecule type" value="Genomic_DNA"/>
</dbReference>
<gene>
    <name evidence="1" type="ORF">SAMN05444266_108242</name>
</gene>
<name>A0A1M7J689_9BACT</name>
<proteinExistence type="predicted"/>
<reference evidence="1 2" key="1">
    <citation type="submission" date="2016-11" db="EMBL/GenBank/DDBJ databases">
        <authorList>
            <person name="Jaros S."/>
            <person name="Januszkiewicz K."/>
            <person name="Wedrychowicz H."/>
        </authorList>
    </citation>
    <scope>NUCLEOTIDE SEQUENCE [LARGE SCALE GENOMIC DNA]</scope>
    <source>
        <strain evidence="1 2">DSM 27406</strain>
    </source>
</reference>
<dbReference type="AlphaFoldDB" id="A0A1M7J689"/>
<dbReference type="InterPro" id="IPR029086">
    <property type="entry name" value="Imm19"/>
</dbReference>
<evidence type="ECO:0000313" key="2">
    <source>
        <dbReference type="Proteomes" id="UP000184420"/>
    </source>
</evidence>
<dbReference type="STRING" id="1419482.SAMN05444266_108242"/>
<sequence length="249" mass="28994">MQGDINPAQQKSRVLWMRRDQNNYYHYLLTMELTLSNRNFCLFLLTQFPFASSDDLEIMLSDYLFDHFEMPSGEWLNGLTGTEEEEPWTGYTFIHPLNEEVTLYAEFRPHETVYFFNDTYLGNTGGHFHLSLFSWEELKAITAKAAHNESLLFLLLLPLTVGNVEEQAEIEAAIAQHLQNTSLELSGEQLELITQFLTRHLIFEDHEQNVFELLKNVGPVINRKHSERSRQKEDEDILPVNEIIKTALV</sequence>